<comment type="function">
    <text evidence="3">Required for the function of coenzyme Q in the respiratory chain. May serve as a chaperone or may be involved in the transport of Q6 from its site of synthesis to the catalytic sites of the respiratory complexes.</text>
</comment>
<evidence type="ECO:0000313" key="5">
    <source>
        <dbReference type="EMBL" id="ERF75041.1"/>
    </source>
</evidence>
<accession>U1GSR5</accession>
<reference evidence="6" key="1">
    <citation type="journal article" date="2014" name="BMC Genomics">
        <title>Genome characteristics reveal the impact of lichenization on lichen-forming fungus Endocarpon pusillum Hedwig (Verrucariales, Ascomycota).</title>
        <authorList>
            <person name="Wang Y.-Y."/>
            <person name="Liu B."/>
            <person name="Zhang X.-Y."/>
            <person name="Zhou Q.-M."/>
            <person name="Zhang T."/>
            <person name="Li H."/>
            <person name="Yu Y.-F."/>
            <person name="Zhang X.-L."/>
            <person name="Hao X.-Y."/>
            <person name="Wang M."/>
            <person name="Wang L."/>
            <person name="Wei J.-C."/>
        </authorList>
    </citation>
    <scope>NUCLEOTIDE SEQUENCE [LARGE SCALE GENOMIC DNA]</scope>
    <source>
        <strain evidence="6">Z07020 / HMAS-L-300199</strain>
    </source>
</reference>
<protein>
    <recommendedName>
        <fullName evidence="4">Coenzyme Q-binding protein COQ10 START domain-containing protein</fullName>
    </recommendedName>
</protein>
<dbReference type="CDD" id="cd07813">
    <property type="entry name" value="COQ10p_like"/>
    <property type="match status" value="1"/>
</dbReference>
<dbReference type="InterPro" id="IPR005031">
    <property type="entry name" value="COQ10_START"/>
</dbReference>
<name>U1GSR5_ENDPU</name>
<evidence type="ECO:0000259" key="4">
    <source>
        <dbReference type="Pfam" id="PF03364"/>
    </source>
</evidence>
<dbReference type="Proteomes" id="UP000019373">
    <property type="component" value="Unassembled WGS sequence"/>
</dbReference>
<dbReference type="eggNOG" id="KOG3177">
    <property type="taxonomic scope" value="Eukaryota"/>
</dbReference>
<sequence>MRTIPTSLYHSSRPPPRLATICPLVPFCVQVHRHPCLRINQCRAFLKPPSLDSLFATSTPLRQLTHTRVLPYPCSSVFDALVSVDKYPSFLPFVLSAIVTQRDQNKLPARASLKVGYDAMGIEETWDSIVSAKEEQGIIEARSAEVEGGNEDGIFEVLKTKWQLHDIEDIRRQGVGLGAQTAVKLDVEVKFRSSMYDKIFAGVEEKVAGMMVGAFEKRIKELAGT</sequence>
<dbReference type="PANTHER" id="PTHR12901">
    <property type="entry name" value="SPERM PROTEIN HOMOLOG"/>
    <property type="match status" value="1"/>
</dbReference>
<dbReference type="SUPFAM" id="SSF55961">
    <property type="entry name" value="Bet v1-like"/>
    <property type="match status" value="1"/>
</dbReference>
<dbReference type="GO" id="GO:0045333">
    <property type="term" value="P:cellular respiration"/>
    <property type="evidence" value="ECO:0007669"/>
    <property type="project" value="InterPro"/>
</dbReference>
<feature type="domain" description="Coenzyme Q-binding protein COQ10 START" evidence="4">
    <location>
        <begin position="70"/>
        <end position="216"/>
    </location>
</feature>
<dbReference type="HOGENOM" id="CLU_079653_1_0_1"/>
<dbReference type="GeneID" id="19239776"/>
<dbReference type="OMA" id="PRLATIC"/>
<dbReference type="Pfam" id="PF03364">
    <property type="entry name" value="Polyketide_cyc"/>
    <property type="match status" value="1"/>
</dbReference>
<dbReference type="GO" id="GO:0005739">
    <property type="term" value="C:mitochondrion"/>
    <property type="evidence" value="ECO:0007669"/>
    <property type="project" value="TreeGrafter"/>
</dbReference>
<evidence type="ECO:0000256" key="3">
    <source>
        <dbReference type="ARBA" id="ARBA00024947"/>
    </source>
</evidence>
<proteinExistence type="inferred from homology"/>
<gene>
    <name evidence="5" type="ORF">EPUS_04823</name>
</gene>
<evidence type="ECO:0000256" key="2">
    <source>
        <dbReference type="ARBA" id="ARBA00011814"/>
    </source>
</evidence>
<dbReference type="RefSeq" id="XP_007787570.1">
    <property type="nucleotide sequence ID" value="XM_007789380.1"/>
</dbReference>
<evidence type="ECO:0000313" key="6">
    <source>
        <dbReference type="Proteomes" id="UP000019373"/>
    </source>
</evidence>
<dbReference type="PANTHER" id="PTHR12901:SF10">
    <property type="entry name" value="COENZYME Q-BINDING PROTEIN COQ10, MITOCHONDRIAL"/>
    <property type="match status" value="1"/>
</dbReference>
<dbReference type="OrthoDB" id="292693at2759"/>
<dbReference type="GO" id="GO:0048039">
    <property type="term" value="F:ubiquinone binding"/>
    <property type="evidence" value="ECO:0007669"/>
    <property type="project" value="InterPro"/>
</dbReference>
<dbReference type="AlphaFoldDB" id="U1GSR5"/>
<comment type="similarity">
    <text evidence="1">Belongs to the COQ10 family.</text>
</comment>
<dbReference type="InterPro" id="IPR023393">
    <property type="entry name" value="START-like_dom_sf"/>
</dbReference>
<dbReference type="InterPro" id="IPR044996">
    <property type="entry name" value="COQ10-like"/>
</dbReference>
<organism evidence="5 6">
    <name type="scientific">Endocarpon pusillum (strain Z07020 / HMAS-L-300199)</name>
    <name type="common">Lichen-forming fungus</name>
    <dbReference type="NCBI Taxonomy" id="1263415"/>
    <lineage>
        <taxon>Eukaryota</taxon>
        <taxon>Fungi</taxon>
        <taxon>Dikarya</taxon>
        <taxon>Ascomycota</taxon>
        <taxon>Pezizomycotina</taxon>
        <taxon>Eurotiomycetes</taxon>
        <taxon>Chaetothyriomycetidae</taxon>
        <taxon>Verrucariales</taxon>
        <taxon>Verrucariaceae</taxon>
        <taxon>Endocarpon</taxon>
    </lineage>
</organism>
<comment type="subunit">
    <text evidence="2">Interacts with coenzyme Q.</text>
</comment>
<keyword evidence="6" id="KW-1185">Reference proteome</keyword>
<dbReference type="EMBL" id="KE720820">
    <property type="protein sequence ID" value="ERF75041.1"/>
    <property type="molecule type" value="Genomic_DNA"/>
</dbReference>
<dbReference type="Gene3D" id="3.30.530.20">
    <property type="match status" value="1"/>
</dbReference>
<evidence type="ECO:0000256" key="1">
    <source>
        <dbReference type="ARBA" id="ARBA00006885"/>
    </source>
</evidence>